<feature type="compositionally biased region" description="Low complexity" evidence="1">
    <location>
        <begin position="100"/>
        <end position="110"/>
    </location>
</feature>
<comment type="caution">
    <text evidence="2">The sequence shown here is derived from an EMBL/GenBank/DDBJ whole genome shotgun (WGS) entry which is preliminary data.</text>
</comment>
<feature type="region of interest" description="Disordered" evidence="1">
    <location>
        <begin position="94"/>
        <end position="173"/>
    </location>
</feature>
<accession>A0A484BVZ6</accession>
<dbReference type="Proteomes" id="UP000295192">
    <property type="component" value="Unassembled WGS sequence"/>
</dbReference>
<keyword evidence="3" id="KW-1185">Reference proteome</keyword>
<protein>
    <submittedName>
        <fullName evidence="2">Uncharacterized protein</fullName>
    </submittedName>
</protein>
<gene>
    <name evidence="2" type="ORF">AWZ03_001077</name>
</gene>
<name>A0A484BVZ6_DRONA</name>
<feature type="region of interest" description="Disordered" evidence="1">
    <location>
        <begin position="50"/>
        <end position="72"/>
    </location>
</feature>
<dbReference type="AlphaFoldDB" id="A0A484BVZ6"/>
<evidence type="ECO:0000313" key="3">
    <source>
        <dbReference type="Proteomes" id="UP000295192"/>
    </source>
</evidence>
<feature type="compositionally biased region" description="Basic and acidic residues" evidence="1">
    <location>
        <begin position="143"/>
        <end position="165"/>
    </location>
</feature>
<feature type="compositionally biased region" description="Polar residues" evidence="1">
    <location>
        <begin position="57"/>
        <end position="72"/>
    </location>
</feature>
<dbReference type="EMBL" id="LSRL02000003">
    <property type="protein sequence ID" value="TDG52844.1"/>
    <property type="molecule type" value="Genomic_DNA"/>
</dbReference>
<evidence type="ECO:0000313" key="2">
    <source>
        <dbReference type="EMBL" id="TDG52844.1"/>
    </source>
</evidence>
<sequence>MGNGERGTEPGSGLEAHFNFLTHFKFQLAINVMQSNTLNHCELANNANTNKRTANNHSEPQRQTPAASHQPQIVAQVEPEVHSVAHDYRLPFESHEQHQQHQQLLHSHQQTQRRELGQMTDSRWPAAVATASKHSSYFSSQSRQDDGKKSFSSRDFREQQPKTKDAQAALAMPAASTQLVPSCSCSRSRCPRPCPSEW</sequence>
<evidence type="ECO:0000256" key="1">
    <source>
        <dbReference type="SAM" id="MobiDB-lite"/>
    </source>
</evidence>
<organism evidence="2 3">
    <name type="scientific">Drosophila navojoa</name>
    <name type="common">Fruit fly</name>
    <dbReference type="NCBI Taxonomy" id="7232"/>
    <lineage>
        <taxon>Eukaryota</taxon>
        <taxon>Metazoa</taxon>
        <taxon>Ecdysozoa</taxon>
        <taxon>Arthropoda</taxon>
        <taxon>Hexapoda</taxon>
        <taxon>Insecta</taxon>
        <taxon>Pterygota</taxon>
        <taxon>Neoptera</taxon>
        <taxon>Endopterygota</taxon>
        <taxon>Diptera</taxon>
        <taxon>Brachycera</taxon>
        <taxon>Muscomorpha</taxon>
        <taxon>Ephydroidea</taxon>
        <taxon>Drosophilidae</taxon>
        <taxon>Drosophila</taxon>
    </lineage>
</organism>
<feature type="compositionally biased region" description="Polar residues" evidence="1">
    <location>
        <begin position="132"/>
        <end position="142"/>
    </location>
</feature>
<proteinExistence type="predicted"/>
<reference evidence="2 3" key="1">
    <citation type="journal article" date="2019" name="J. Hered.">
        <title>An Improved Genome Assembly for Drosophila navojoa, the Basal Species in the mojavensis Cluster.</title>
        <authorList>
            <person name="Vanderlinde T."/>
            <person name="Dupim E.G."/>
            <person name="Nazario-Yepiz N.O."/>
            <person name="Carvalho A.B."/>
        </authorList>
    </citation>
    <scope>NUCLEOTIDE SEQUENCE [LARGE SCALE GENOMIC DNA]</scope>
    <source>
        <strain evidence="2">Navoj_Jal97</strain>
        <tissue evidence="2">Whole organism</tissue>
    </source>
</reference>